<evidence type="ECO:0000256" key="3">
    <source>
        <dbReference type="ARBA" id="ARBA00004123"/>
    </source>
</evidence>
<evidence type="ECO:0000256" key="22">
    <source>
        <dbReference type="SAM" id="MobiDB-lite"/>
    </source>
</evidence>
<keyword evidence="11" id="KW-0677">Repeat</keyword>
<dbReference type="CDD" id="cd09097">
    <property type="entry name" value="Deadenylase_CCR4"/>
    <property type="match status" value="1"/>
</dbReference>
<dbReference type="SMART" id="SM00369">
    <property type="entry name" value="LRR_TYP"/>
    <property type="match status" value="3"/>
</dbReference>
<dbReference type="PANTHER" id="PTHR12121:SF100">
    <property type="entry name" value="POLY(A)-SPECIFIC RIBONUCLEASE"/>
    <property type="match status" value="1"/>
</dbReference>
<evidence type="ECO:0000313" key="25">
    <source>
        <dbReference type="Proteomes" id="UP000242474"/>
    </source>
</evidence>
<comment type="cofactor">
    <cofactor evidence="2">
        <name>Mg(2+)</name>
        <dbReference type="ChEBI" id="CHEBI:18420"/>
    </cofactor>
</comment>
<dbReference type="SUPFAM" id="SSF56219">
    <property type="entry name" value="DNase I-like"/>
    <property type="match status" value="1"/>
</dbReference>
<dbReference type="Pfam" id="PF03372">
    <property type="entry name" value="Exo_endo_phos"/>
    <property type="match status" value="1"/>
</dbReference>
<dbReference type="InterPro" id="IPR005135">
    <property type="entry name" value="Endo/exonuclease/phosphatase"/>
</dbReference>
<keyword evidence="12" id="KW-0378">Hydrolase</keyword>
<evidence type="ECO:0000256" key="15">
    <source>
        <dbReference type="ARBA" id="ARBA00022884"/>
    </source>
</evidence>
<dbReference type="InterPro" id="IPR036691">
    <property type="entry name" value="Endo/exonu/phosph_ase_sf"/>
</dbReference>
<evidence type="ECO:0000256" key="6">
    <source>
        <dbReference type="ARBA" id="ARBA00012161"/>
    </source>
</evidence>
<keyword evidence="10" id="KW-0479">Metal-binding</keyword>
<dbReference type="OrthoDB" id="428734at2759"/>
<feature type="region of interest" description="Disordered" evidence="22">
    <location>
        <begin position="1"/>
        <end position="32"/>
    </location>
</feature>
<keyword evidence="16" id="KW-0805">Transcription regulation</keyword>
<dbReference type="InterPro" id="IPR050410">
    <property type="entry name" value="CCR4/nocturin_mRNA_transcr"/>
</dbReference>
<evidence type="ECO:0000256" key="4">
    <source>
        <dbReference type="ARBA" id="ARBA00004496"/>
    </source>
</evidence>
<keyword evidence="15" id="KW-0694">RNA-binding</keyword>
<evidence type="ECO:0000313" key="24">
    <source>
        <dbReference type="EMBL" id="PIA18262.1"/>
    </source>
</evidence>
<evidence type="ECO:0000256" key="18">
    <source>
        <dbReference type="ARBA" id="ARBA00023242"/>
    </source>
</evidence>
<dbReference type="Gene3D" id="3.60.10.10">
    <property type="entry name" value="Endonuclease/exonuclease/phosphatase"/>
    <property type="match status" value="1"/>
</dbReference>
<dbReference type="PANTHER" id="PTHR12121">
    <property type="entry name" value="CARBON CATABOLITE REPRESSOR PROTEIN 4"/>
    <property type="match status" value="1"/>
</dbReference>
<comment type="subcellular location">
    <subcellularLocation>
        <location evidence="4">Cytoplasm</location>
    </subcellularLocation>
    <subcellularLocation>
        <location evidence="3">Nucleus</location>
    </subcellularLocation>
</comment>
<gene>
    <name evidence="24" type="ORF">COEREDRAFT_79775</name>
</gene>
<evidence type="ECO:0000256" key="21">
    <source>
        <dbReference type="ARBA" id="ARBA00033317"/>
    </source>
</evidence>
<evidence type="ECO:0000256" key="20">
    <source>
        <dbReference type="ARBA" id="ARBA00031469"/>
    </source>
</evidence>
<evidence type="ECO:0000256" key="10">
    <source>
        <dbReference type="ARBA" id="ARBA00022723"/>
    </source>
</evidence>
<evidence type="ECO:0000256" key="16">
    <source>
        <dbReference type="ARBA" id="ARBA00023015"/>
    </source>
</evidence>
<dbReference type="PROSITE" id="PS51450">
    <property type="entry name" value="LRR"/>
    <property type="match status" value="2"/>
</dbReference>
<evidence type="ECO:0000256" key="17">
    <source>
        <dbReference type="ARBA" id="ARBA00023163"/>
    </source>
</evidence>
<feature type="region of interest" description="Disordered" evidence="22">
    <location>
        <begin position="207"/>
        <end position="266"/>
    </location>
</feature>
<feature type="domain" description="Endonuclease/exonuclease/phosphatase" evidence="23">
    <location>
        <begin position="428"/>
        <end position="768"/>
    </location>
</feature>
<dbReference type="SUPFAM" id="SSF52075">
    <property type="entry name" value="Outer arm dynein light chain 1"/>
    <property type="match status" value="1"/>
</dbReference>
<proteinExistence type="inferred from homology"/>
<feature type="region of interest" description="Disordered" evidence="22">
    <location>
        <begin position="154"/>
        <end position="176"/>
    </location>
</feature>
<keyword evidence="14" id="KW-0460">Magnesium</keyword>
<name>A0A2G5BH05_COERN</name>
<dbReference type="GO" id="GO:0005737">
    <property type="term" value="C:cytoplasm"/>
    <property type="evidence" value="ECO:0007669"/>
    <property type="project" value="UniProtKB-SubCell"/>
</dbReference>
<dbReference type="InterPro" id="IPR001611">
    <property type="entry name" value="Leu-rich_rpt"/>
</dbReference>
<dbReference type="EC" id="3.1.13.4" evidence="6"/>
<dbReference type="GO" id="GO:0046872">
    <property type="term" value="F:metal ion binding"/>
    <property type="evidence" value="ECO:0007669"/>
    <property type="project" value="UniProtKB-KW"/>
</dbReference>
<dbReference type="AlphaFoldDB" id="A0A2G5BH05"/>
<reference evidence="24 25" key="1">
    <citation type="journal article" date="2015" name="Genome Biol. Evol.">
        <title>Phylogenomic analyses indicate that early fungi evolved digesting cell walls of algal ancestors of land plants.</title>
        <authorList>
            <person name="Chang Y."/>
            <person name="Wang S."/>
            <person name="Sekimoto S."/>
            <person name="Aerts A.L."/>
            <person name="Choi C."/>
            <person name="Clum A."/>
            <person name="LaButti K.M."/>
            <person name="Lindquist E.A."/>
            <person name="Yee Ngan C."/>
            <person name="Ohm R.A."/>
            <person name="Salamov A.A."/>
            <person name="Grigoriev I.V."/>
            <person name="Spatafora J.W."/>
            <person name="Berbee M.L."/>
        </authorList>
    </citation>
    <scope>NUCLEOTIDE SEQUENCE [LARGE SCALE GENOMIC DNA]</scope>
    <source>
        <strain evidence="24 25">NRRL 1564</strain>
    </source>
</reference>
<comment type="catalytic activity">
    <reaction evidence="1">
        <text>Exonucleolytic cleavage of poly(A) to 5'-AMP.</text>
        <dbReference type="EC" id="3.1.13.4"/>
    </reaction>
</comment>
<accession>A0A2G5BH05</accession>
<evidence type="ECO:0000256" key="11">
    <source>
        <dbReference type="ARBA" id="ARBA00022737"/>
    </source>
</evidence>
<dbReference type="InterPro" id="IPR003591">
    <property type="entry name" value="Leu-rich_rpt_typical-subtyp"/>
</dbReference>
<evidence type="ECO:0000256" key="8">
    <source>
        <dbReference type="ARBA" id="ARBA00022614"/>
    </source>
</evidence>
<sequence length="800" mass="87289">MYMQQGQGPGQQLPHHPRQGMGTASQGDSSGHYISATMGGSNGHIVGMAGAMGPNELGMGAMGGVMPSAMMVNGNGMVGTMAQAHAMYSGAEVPSSISAAQAAAAAAQAAAQAASNPMMSSPSVMSGPMQLAPTQIVPSSQHHQQQMMVHQRSRASATPHHHARAAMAQQRQQGSYLGSSYDASHLVTGTPVSNYADFLSGRSTTPLGHLNGHGSTPVVIRPPSTRAKSVSVGSANGRRTPGAPGHHPNGSVGTPGGLHNHQQQAARIDGPRWTELDLGGMNLRALSSALFRYTFMTKLYINHNQLTYIPPAISSLRSLEELDASGNLLSSVPPELGLCCQLKELLLFDNQITDLPCELGTLFQLETLGLEGNPLQEDLKGLLQKNGTRALIECLRESDTDMAAPPEREWISLDKDVKTDNPEVLAVLSYNVLSSMYATSQKYSYCPSWALSWEYRRDAIMNELTNLEPDVLCLQEVEASQYDECFCSKLRDMGYEGVFWPKSRARTMSEEERKRVDGCATFYKVEMFELVTSHLLEFQQSALSRKDFRKSDDFFNRFMTKDNIAGFAVLRHRKLPGEPLLFVANAQVHWDPEFVDVKMVQTTMLTEELATLVRKHSPGIDSVSSAVSAGSSSESEAHRVQIQLQAQQKQFQKTAAVICADFNSKPESGLYEFLSRGRLDKEHSELARLEPYADYKRHGLRHPFGLKSAYASIGELPLTNYDSTFSGTIDYIWYTTGTLIPTGLLGELDADWVAQTVGFPNNHIPSDHIPIMAEFKWKPGGNASGITAPSARPSFQYTRK</sequence>
<evidence type="ECO:0000256" key="19">
    <source>
        <dbReference type="ARBA" id="ARBA00030493"/>
    </source>
</evidence>
<dbReference type="GO" id="GO:0005634">
    <property type="term" value="C:nucleus"/>
    <property type="evidence" value="ECO:0007669"/>
    <property type="project" value="UniProtKB-SubCell"/>
</dbReference>
<keyword evidence="13" id="KW-0269">Exonuclease</keyword>
<keyword evidence="25" id="KW-1185">Reference proteome</keyword>
<protein>
    <recommendedName>
        <fullName evidence="6">poly(A)-specific ribonuclease</fullName>
        <ecNumber evidence="6">3.1.13.4</ecNumber>
    </recommendedName>
    <alternativeName>
        <fullName evidence="19">Carbon catabolite repressor protein 4</fullName>
    </alternativeName>
    <alternativeName>
        <fullName evidence="20">Cytoplasmic deadenylase</fullName>
    </alternativeName>
    <alternativeName>
        <fullName evidence="21">Glucose-repressible alcohol dehydrogenase transcriptional effector</fullName>
    </alternativeName>
</protein>
<evidence type="ECO:0000256" key="7">
    <source>
        <dbReference type="ARBA" id="ARBA00022490"/>
    </source>
</evidence>
<evidence type="ECO:0000256" key="2">
    <source>
        <dbReference type="ARBA" id="ARBA00001946"/>
    </source>
</evidence>
<keyword evidence="9" id="KW-0540">Nuclease</keyword>
<dbReference type="Gene3D" id="3.80.10.10">
    <property type="entry name" value="Ribonuclease Inhibitor"/>
    <property type="match status" value="1"/>
</dbReference>
<keyword evidence="18" id="KW-0539">Nucleus</keyword>
<evidence type="ECO:0000256" key="12">
    <source>
        <dbReference type="ARBA" id="ARBA00022801"/>
    </source>
</evidence>
<dbReference type="GO" id="GO:0003723">
    <property type="term" value="F:RNA binding"/>
    <property type="evidence" value="ECO:0007669"/>
    <property type="project" value="UniProtKB-KW"/>
</dbReference>
<dbReference type="GO" id="GO:0004535">
    <property type="term" value="F:poly(A)-specific ribonuclease activity"/>
    <property type="evidence" value="ECO:0007669"/>
    <property type="project" value="UniProtKB-EC"/>
</dbReference>
<keyword evidence="7" id="KW-0963">Cytoplasm</keyword>
<keyword evidence="17" id="KW-0804">Transcription</keyword>
<organism evidence="24 25">
    <name type="scientific">Coemansia reversa (strain ATCC 12441 / NRRL 1564)</name>
    <dbReference type="NCBI Taxonomy" id="763665"/>
    <lineage>
        <taxon>Eukaryota</taxon>
        <taxon>Fungi</taxon>
        <taxon>Fungi incertae sedis</taxon>
        <taxon>Zoopagomycota</taxon>
        <taxon>Kickxellomycotina</taxon>
        <taxon>Kickxellomycetes</taxon>
        <taxon>Kickxellales</taxon>
        <taxon>Kickxellaceae</taxon>
        <taxon>Coemansia</taxon>
    </lineage>
</organism>
<comment type="similarity">
    <text evidence="5">Belongs to the CCR4/nocturin family.</text>
</comment>
<dbReference type="EMBL" id="KZ303490">
    <property type="protein sequence ID" value="PIA18262.1"/>
    <property type="molecule type" value="Genomic_DNA"/>
</dbReference>
<evidence type="ECO:0000256" key="5">
    <source>
        <dbReference type="ARBA" id="ARBA00010774"/>
    </source>
</evidence>
<dbReference type="Proteomes" id="UP000242474">
    <property type="component" value="Unassembled WGS sequence"/>
</dbReference>
<feature type="compositionally biased region" description="Low complexity" evidence="22">
    <location>
        <begin position="1"/>
        <end position="14"/>
    </location>
</feature>
<evidence type="ECO:0000256" key="1">
    <source>
        <dbReference type="ARBA" id="ARBA00001663"/>
    </source>
</evidence>
<keyword evidence="8" id="KW-0433">Leucine-rich repeat</keyword>
<evidence type="ECO:0000256" key="13">
    <source>
        <dbReference type="ARBA" id="ARBA00022839"/>
    </source>
</evidence>
<evidence type="ECO:0000259" key="23">
    <source>
        <dbReference type="Pfam" id="PF03372"/>
    </source>
</evidence>
<dbReference type="InterPro" id="IPR032675">
    <property type="entry name" value="LRR_dom_sf"/>
</dbReference>
<evidence type="ECO:0000256" key="14">
    <source>
        <dbReference type="ARBA" id="ARBA00022842"/>
    </source>
</evidence>
<dbReference type="STRING" id="763665.A0A2G5BH05"/>
<evidence type="ECO:0000256" key="9">
    <source>
        <dbReference type="ARBA" id="ARBA00022722"/>
    </source>
</evidence>